<comment type="caution">
    <text evidence="1">The sequence shown here is derived from an EMBL/GenBank/DDBJ whole genome shotgun (WGS) entry which is preliminary data.</text>
</comment>
<accession>A0A6I2UBG3</accession>
<reference evidence="1 2" key="1">
    <citation type="submission" date="2019-08" db="EMBL/GenBank/DDBJ databases">
        <title>In-depth cultivation of the pig gut microbiome towards novel bacterial diversity and tailored functional studies.</title>
        <authorList>
            <person name="Wylensek D."/>
            <person name="Hitch T.C.A."/>
            <person name="Clavel T."/>
        </authorList>
    </citation>
    <scope>NUCLEOTIDE SEQUENCE [LARGE SCALE GENOMIC DNA]</scope>
    <source>
        <strain evidence="1 2">WCA-693-APC-5D-A</strain>
    </source>
</reference>
<evidence type="ECO:0000313" key="2">
    <source>
        <dbReference type="Proteomes" id="UP000433181"/>
    </source>
</evidence>
<organism evidence="1 2">
    <name type="scientific">Anaerovibrio slackiae</name>
    <dbReference type="NCBI Taxonomy" id="2652309"/>
    <lineage>
        <taxon>Bacteria</taxon>
        <taxon>Bacillati</taxon>
        <taxon>Bacillota</taxon>
        <taxon>Negativicutes</taxon>
        <taxon>Selenomonadales</taxon>
        <taxon>Selenomonadaceae</taxon>
        <taxon>Anaerovibrio</taxon>
    </lineage>
</organism>
<dbReference type="AlphaFoldDB" id="A0A6I2UBG3"/>
<dbReference type="Pfam" id="PF10711">
    <property type="entry name" value="DUF2513"/>
    <property type="match status" value="1"/>
</dbReference>
<keyword evidence="2" id="KW-1185">Reference proteome</keyword>
<sequence length="181" mass="21209">MLIAWGVFRMWLFPFLKQPLYRSKEQTHCTNMSKSKQKLHIKRTSTKLALEINMKIDYDLLRYILIRIENISDGKSHIRAVNLVPKEKRQNKEYMKTVSYHVCFLIDAKYITGSKKYWYNPYFSDITPKGHEFLSAIREDSIWHEVKDKIGISLCDKGLSFVFDVAMKIGQSIILKGLTPG</sequence>
<name>A0A6I2UBG3_9FIRM</name>
<gene>
    <name evidence="1" type="ORF">FYJ84_07670</name>
</gene>
<evidence type="ECO:0000313" key="1">
    <source>
        <dbReference type="EMBL" id="MSU08858.1"/>
    </source>
</evidence>
<dbReference type="Proteomes" id="UP000433181">
    <property type="component" value="Unassembled WGS sequence"/>
</dbReference>
<proteinExistence type="predicted"/>
<dbReference type="InterPro" id="IPR019650">
    <property type="entry name" value="DUF2513"/>
</dbReference>
<protein>
    <submittedName>
        <fullName evidence="1">DUF2513 domain-containing protein</fullName>
    </submittedName>
</protein>
<dbReference type="EMBL" id="VUNR01000013">
    <property type="protein sequence ID" value="MSU08858.1"/>
    <property type="molecule type" value="Genomic_DNA"/>
</dbReference>